<dbReference type="Proteomes" id="UP000293781">
    <property type="component" value="Unassembled WGS sequence"/>
</dbReference>
<proteinExistence type="predicted"/>
<sequence length="36" mass="4307">MLDFKFNSKISFSISKKDLMWIMTLVIVLLRQHLPL</sequence>
<evidence type="ECO:0000313" key="2">
    <source>
        <dbReference type="Proteomes" id="UP000293781"/>
    </source>
</evidence>
<accession>A0A4Q7UNA2</accession>
<protein>
    <submittedName>
        <fullName evidence="1">Uncharacterized protein</fullName>
    </submittedName>
</protein>
<name>A0A4Q7UNA2_9ACTN</name>
<keyword evidence="2" id="KW-1185">Reference proteome</keyword>
<gene>
    <name evidence="1" type="ORF">EV382_4466</name>
</gene>
<dbReference type="EMBL" id="SHKK01000001">
    <property type="protein sequence ID" value="RZT81193.1"/>
    <property type="molecule type" value="Genomic_DNA"/>
</dbReference>
<organism evidence="1 2">
    <name type="scientific">Micromonospora violae</name>
    <dbReference type="NCBI Taxonomy" id="1278207"/>
    <lineage>
        <taxon>Bacteria</taxon>
        <taxon>Bacillati</taxon>
        <taxon>Actinomycetota</taxon>
        <taxon>Actinomycetes</taxon>
        <taxon>Micromonosporales</taxon>
        <taxon>Micromonosporaceae</taxon>
        <taxon>Micromonospora</taxon>
    </lineage>
</organism>
<reference evidence="1 2" key="1">
    <citation type="submission" date="2019-02" db="EMBL/GenBank/DDBJ databases">
        <title>Sequencing the genomes of 1000 actinobacteria strains.</title>
        <authorList>
            <person name="Klenk H.-P."/>
        </authorList>
    </citation>
    <scope>NUCLEOTIDE SEQUENCE [LARGE SCALE GENOMIC DNA]</scope>
    <source>
        <strain evidence="1 2">DSM 45888</strain>
    </source>
</reference>
<dbReference type="AlphaFoldDB" id="A0A4Q7UNA2"/>
<comment type="caution">
    <text evidence="1">The sequence shown here is derived from an EMBL/GenBank/DDBJ whole genome shotgun (WGS) entry which is preliminary data.</text>
</comment>
<evidence type="ECO:0000313" key="1">
    <source>
        <dbReference type="EMBL" id="RZT81193.1"/>
    </source>
</evidence>